<reference evidence="2 3" key="1">
    <citation type="submission" date="2019-08" db="EMBL/GenBank/DDBJ databases">
        <title>A chromosome-level genome assembly, high-density linkage maps, and genome scans reveal the genomic architecture of hybrid incompatibilities underlying speciation via character displacement in darters (Percidae: Etheostominae).</title>
        <authorList>
            <person name="Moran R.L."/>
            <person name="Catchen J.M."/>
            <person name="Fuller R.C."/>
        </authorList>
    </citation>
    <scope>NUCLEOTIDE SEQUENCE [LARGE SCALE GENOMIC DNA]</scope>
    <source>
        <strain evidence="2">EspeVRDwgs_2016</strain>
        <tissue evidence="2">Muscle</tissue>
    </source>
</reference>
<proteinExistence type="predicted"/>
<dbReference type="EMBL" id="VOFY01000022">
    <property type="protein sequence ID" value="KAA8580926.1"/>
    <property type="molecule type" value="Genomic_DNA"/>
</dbReference>
<keyword evidence="3" id="KW-1185">Reference proteome</keyword>
<feature type="compositionally biased region" description="Polar residues" evidence="1">
    <location>
        <begin position="1"/>
        <end position="41"/>
    </location>
</feature>
<dbReference type="AlphaFoldDB" id="A0A5J5CK66"/>
<comment type="caution">
    <text evidence="2">The sequence shown here is derived from an EMBL/GenBank/DDBJ whole genome shotgun (WGS) entry which is preliminary data.</text>
</comment>
<dbReference type="Proteomes" id="UP000327493">
    <property type="component" value="Chromosome 22"/>
</dbReference>
<evidence type="ECO:0000313" key="3">
    <source>
        <dbReference type="Proteomes" id="UP000327493"/>
    </source>
</evidence>
<evidence type="ECO:0000256" key="1">
    <source>
        <dbReference type="SAM" id="MobiDB-lite"/>
    </source>
</evidence>
<feature type="region of interest" description="Disordered" evidence="1">
    <location>
        <begin position="1"/>
        <end position="63"/>
    </location>
</feature>
<protein>
    <submittedName>
        <fullName evidence="2">Uncharacterized protein</fullName>
    </submittedName>
</protein>
<accession>A0A5J5CK66</accession>
<name>A0A5J5CK66_9PERO</name>
<gene>
    <name evidence="2" type="ORF">FQN60_013884</name>
</gene>
<evidence type="ECO:0000313" key="2">
    <source>
        <dbReference type="EMBL" id="KAA8580926.1"/>
    </source>
</evidence>
<sequence>MLKTLTWNLQQDPPNNITENTDQPSTTKIQKTITLSDTLMDSPSAVRPYPVNEGRGVRQQRRERLSVSLCSQEHLSVLSPSGLFSSSWVTDLLQ</sequence>
<organism evidence="2 3">
    <name type="scientific">Etheostoma spectabile</name>
    <name type="common">orangethroat darter</name>
    <dbReference type="NCBI Taxonomy" id="54343"/>
    <lineage>
        <taxon>Eukaryota</taxon>
        <taxon>Metazoa</taxon>
        <taxon>Chordata</taxon>
        <taxon>Craniata</taxon>
        <taxon>Vertebrata</taxon>
        <taxon>Euteleostomi</taxon>
        <taxon>Actinopterygii</taxon>
        <taxon>Neopterygii</taxon>
        <taxon>Teleostei</taxon>
        <taxon>Neoteleostei</taxon>
        <taxon>Acanthomorphata</taxon>
        <taxon>Eupercaria</taxon>
        <taxon>Perciformes</taxon>
        <taxon>Percoidei</taxon>
        <taxon>Percidae</taxon>
        <taxon>Etheostomatinae</taxon>
        <taxon>Etheostoma</taxon>
    </lineage>
</organism>